<dbReference type="AlphaFoldDB" id="A0A1G9PLH7"/>
<organism evidence="1 2">
    <name type="scientific">Sediminibacillus halophilus</name>
    <dbReference type="NCBI Taxonomy" id="482461"/>
    <lineage>
        <taxon>Bacteria</taxon>
        <taxon>Bacillati</taxon>
        <taxon>Bacillota</taxon>
        <taxon>Bacilli</taxon>
        <taxon>Bacillales</taxon>
        <taxon>Bacillaceae</taxon>
        <taxon>Sediminibacillus</taxon>
    </lineage>
</organism>
<proteinExistence type="predicted"/>
<dbReference type="Pfam" id="PF06338">
    <property type="entry name" value="ComK"/>
    <property type="match status" value="1"/>
</dbReference>
<reference evidence="2" key="1">
    <citation type="submission" date="2016-10" db="EMBL/GenBank/DDBJ databases">
        <authorList>
            <person name="Varghese N."/>
            <person name="Submissions S."/>
        </authorList>
    </citation>
    <scope>NUCLEOTIDE SEQUENCE [LARGE SCALE GENOMIC DNA]</scope>
    <source>
        <strain evidence="2">CGMCC 1.6199</strain>
    </source>
</reference>
<evidence type="ECO:0000313" key="2">
    <source>
        <dbReference type="Proteomes" id="UP000182347"/>
    </source>
</evidence>
<protein>
    <submittedName>
        <fullName evidence="1">Competence protein ComK</fullName>
    </submittedName>
</protein>
<accession>A0A1G9PLH7</accession>
<dbReference type="InterPro" id="IPR010461">
    <property type="entry name" value="ComK"/>
</dbReference>
<sequence>MMYETHYEVTPLTLAVIGGDKGNRFSSRVLEEEEVIQVKQPASKIIDLACKFFGSSLRGRQEGTKDICNITHKVPVSIDPSSGMYFFPTASPNSPQCSWIAHSHIDRISKAANQSTEIIFKNGNSITLPVSHGIILNQIQRTAQFRYLLDHRIKYLWKNNADVVAEPFV</sequence>
<dbReference type="Proteomes" id="UP000182347">
    <property type="component" value="Unassembled WGS sequence"/>
</dbReference>
<dbReference type="RefSeq" id="WP_074598135.1">
    <property type="nucleotide sequence ID" value="NZ_FNHF01000001.1"/>
</dbReference>
<keyword evidence="2" id="KW-1185">Reference proteome</keyword>
<dbReference type="GO" id="GO:0030420">
    <property type="term" value="P:establishment of competence for transformation"/>
    <property type="evidence" value="ECO:0007669"/>
    <property type="project" value="InterPro"/>
</dbReference>
<dbReference type="PIRSF" id="PIRSF011560">
    <property type="entry name" value="ComK"/>
    <property type="match status" value="1"/>
</dbReference>
<dbReference type="EMBL" id="FNHF01000001">
    <property type="protein sequence ID" value="SDL99688.1"/>
    <property type="molecule type" value="Genomic_DNA"/>
</dbReference>
<gene>
    <name evidence="1" type="ORF">SAMN05216244_1483</name>
</gene>
<evidence type="ECO:0000313" key="1">
    <source>
        <dbReference type="EMBL" id="SDL99688.1"/>
    </source>
</evidence>
<dbReference type="OrthoDB" id="2417337at2"/>
<dbReference type="STRING" id="482461.SAMN05216244_1483"/>
<name>A0A1G9PLH7_9BACI</name>